<evidence type="ECO:0000256" key="3">
    <source>
        <dbReference type="ARBA" id="ARBA00022771"/>
    </source>
</evidence>
<dbReference type="GO" id="GO:0005634">
    <property type="term" value="C:nucleus"/>
    <property type="evidence" value="ECO:0007669"/>
    <property type="project" value="UniProtKB-SubCell"/>
</dbReference>
<keyword evidence="8" id="KW-1185">Reference proteome</keyword>
<keyword evidence="2" id="KW-0479">Metal-binding</keyword>
<dbReference type="EMBL" id="JBGBPQ010000002">
    <property type="protein sequence ID" value="KAL1527815.1"/>
    <property type="molecule type" value="Genomic_DNA"/>
</dbReference>
<comment type="subcellular location">
    <subcellularLocation>
        <location evidence="1">Nucleus</location>
    </subcellularLocation>
</comment>
<evidence type="ECO:0000256" key="5">
    <source>
        <dbReference type="ARBA" id="ARBA00023242"/>
    </source>
</evidence>
<evidence type="ECO:0000256" key="4">
    <source>
        <dbReference type="ARBA" id="ARBA00022833"/>
    </source>
</evidence>
<dbReference type="Proteomes" id="UP001515480">
    <property type="component" value="Unassembled WGS sequence"/>
</dbReference>
<dbReference type="InterPro" id="IPR008906">
    <property type="entry name" value="HATC_C_dom"/>
</dbReference>
<dbReference type="Pfam" id="PF05699">
    <property type="entry name" value="Dimer_Tnp_hAT"/>
    <property type="match status" value="1"/>
</dbReference>
<evidence type="ECO:0000256" key="2">
    <source>
        <dbReference type="ARBA" id="ARBA00022723"/>
    </source>
</evidence>
<comment type="caution">
    <text evidence="7">The sequence shown here is derived from an EMBL/GenBank/DDBJ whole genome shotgun (WGS) entry which is preliminary data.</text>
</comment>
<evidence type="ECO:0000259" key="6">
    <source>
        <dbReference type="Pfam" id="PF05699"/>
    </source>
</evidence>
<gene>
    <name evidence="7" type="ORF">AB1Y20_009198</name>
</gene>
<sequence length="228" mass="25713">MQIDWLKRWVVNLEPSVKRVYALATLLHPGFKTYDFIEGLEFIPATDKDWALRELRSEWKFVWKVKGKAMMGEAPTITPAEPTTNSTTEELTTTELPATEQAVAGPSSPLERAAEYTKKRKVSLCGLLRDKNKAKVADSGKQKEVDELEEYLAEPQEDTEINVLAWWQARETRWPCLAKMVKQYFASPASSGGIERVFSAAGKMHSDLKKASKDSTLQHSLFAAYNTV</sequence>
<accession>A0AB34K508</accession>
<dbReference type="AlphaFoldDB" id="A0AB34K508"/>
<dbReference type="GO" id="GO:0008270">
    <property type="term" value="F:zinc ion binding"/>
    <property type="evidence" value="ECO:0007669"/>
    <property type="project" value="UniProtKB-KW"/>
</dbReference>
<protein>
    <recommendedName>
        <fullName evidence="6">HAT C-terminal dimerisation domain-containing protein</fullName>
    </recommendedName>
</protein>
<dbReference type="GO" id="GO:0046983">
    <property type="term" value="F:protein dimerization activity"/>
    <property type="evidence" value="ECO:0007669"/>
    <property type="project" value="InterPro"/>
</dbReference>
<reference evidence="7 8" key="1">
    <citation type="journal article" date="2024" name="Science">
        <title>Giant polyketide synthase enzymes in the biosynthesis of giant marine polyether toxins.</title>
        <authorList>
            <person name="Fallon T.R."/>
            <person name="Shende V.V."/>
            <person name="Wierzbicki I.H."/>
            <person name="Pendleton A.L."/>
            <person name="Watervoot N.F."/>
            <person name="Auber R.P."/>
            <person name="Gonzalez D.J."/>
            <person name="Wisecaver J.H."/>
            <person name="Moore B.S."/>
        </authorList>
    </citation>
    <scope>NUCLEOTIDE SEQUENCE [LARGE SCALE GENOMIC DNA]</scope>
    <source>
        <strain evidence="7 8">12B1</strain>
    </source>
</reference>
<evidence type="ECO:0000313" key="7">
    <source>
        <dbReference type="EMBL" id="KAL1527815.1"/>
    </source>
</evidence>
<dbReference type="InterPro" id="IPR052035">
    <property type="entry name" value="ZnF_BED_domain_contain"/>
</dbReference>
<keyword evidence="3" id="KW-0863">Zinc-finger</keyword>
<dbReference type="PANTHER" id="PTHR46481">
    <property type="entry name" value="ZINC FINGER BED DOMAIN-CONTAINING PROTEIN 4"/>
    <property type="match status" value="1"/>
</dbReference>
<evidence type="ECO:0000256" key="1">
    <source>
        <dbReference type="ARBA" id="ARBA00004123"/>
    </source>
</evidence>
<evidence type="ECO:0000313" key="8">
    <source>
        <dbReference type="Proteomes" id="UP001515480"/>
    </source>
</evidence>
<organism evidence="7 8">
    <name type="scientific">Prymnesium parvum</name>
    <name type="common">Toxic golden alga</name>
    <dbReference type="NCBI Taxonomy" id="97485"/>
    <lineage>
        <taxon>Eukaryota</taxon>
        <taxon>Haptista</taxon>
        <taxon>Haptophyta</taxon>
        <taxon>Prymnesiophyceae</taxon>
        <taxon>Prymnesiales</taxon>
        <taxon>Prymnesiaceae</taxon>
        <taxon>Prymnesium</taxon>
    </lineage>
</organism>
<name>A0AB34K508_PRYPA</name>
<dbReference type="SUPFAM" id="SSF53098">
    <property type="entry name" value="Ribonuclease H-like"/>
    <property type="match status" value="1"/>
</dbReference>
<proteinExistence type="predicted"/>
<feature type="domain" description="HAT C-terminal dimerisation" evidence="6">
    <location>
        <begin position="147"/>
        <end position="223"/>
    </location>
</feature>
<dbReference type="PANTHER" id="PTHR46481:SF10">
    <property type="entry name" value="ZINC FINGER BED DOMAIN-CONTAINING PROTEIN 39"/>
    <property type="match status" value="1"/>
</dbReference>
<keyword evidence="5" id="KW-0539">Nucleus</keyword>
<dbReference type="InterPro" id="IPR012337">
    <property type="entry name" value="RNaseH-like_sf"/>
</dbReference>
<keyword evidence="4" id="KW-0862">Zinc</keyword>